<sequence length="1279" mass="149012">MNRTKKPTLLDFPVYIGSNGQLYDLFYNETDSSFKLPEKKSQTKLKNNFTRLKQSTTENDEELSEQQTNESENEDIDSKLSLEELLNKYAPQNLNKLPPFPSKDNYKSFDDFEQAVIEWKTNCEKLLGFLSLPEVMSQTYSRPFYSKSNSETSETDSRKSSTSIGDSVDLGRSSYDRGSVGSRSSIGDLSALKNDSFIGNNKRLFNNIDERTFSQLSLKGAPEIMEGTDLMMIKKNNWDNQFVPIEPEPSFYETIEDYEKAYLNWYDVVNNNLMIIPPHSSEFSSRFDIQTSTQREKIEEEKRAQEQSRLFREKIKKKKQKVIIRTNNHYKWKKRVDQKNISGVGNYGMNALDDLMLQVYNKPYKLLRLERLRKEERKKQLQEFNVQKKQEKEEGMNLFLNLQSMGHKEMNDLKKKLENPNLKNQINGNNNNSNLNTTTINTNSTNNTAINNINQNKQKESQLVGKVIDMMQKAINTNMEYYQSPLPLLLGIIHGVMPEKIKIQSGLNKNKYKTQKTMYKGVIKTNLSNMHIRRSDLTGPMIKNSFDCPSLINSNEIEFNVPNYQHSEPIDLKTIKDPNNIEKLKNKLLVIQQSNFLHQVDSKQHPKIYFSNKIDQDKQFVVDIIEKSKPFTIAQLKKILSYGMFFDCFRNLLSDYIVYNNKEETFLKIFSDCLTTENFYEILDLYKSSSSFVVHANVSCFIMELVSLNIWIQVLEKYVREKDLDKIYYIARSINFLSEIPQIIFPYKSEVSLMAKSMINCDSTLIENGVFSHYYISTILNTLFKGENNYLYVGVSSSVQKIRDGINNIFAMTCESNPAFLEKEVYKAITCRSSTISGYYLFILIYLLKVEDKLLAQILRSKKTDLLGHLKEMSQSRFDHVKMACLRLLEVLKQDQKWADQIYHELTSDFSLLIQELTPPPLPEDPNQPEDRSAPFLVDLYNNFFTFVFNKYEKDTKVFLPSPIIFFELVKHLENLVKQNFTNYTLEMIANILLSFVKAFSKLKAIDYGSESDNKIKNLTGRQPRLFVDFALLKRITEMIKSTPQSLDSMNEKLISIISHLLRFDNVFTPLKTQETLWNDLHAITRDSKTDTLSSKSWKLFEEIVYYHPKMIEYFQQINLLQNQMNLLGSRKINVLTHGLQTLANIFGMYERESKNLEKEIGSDRPNIKDSLRSFEKDVKLFVVFFNEKALFVKLNMIYKNHGTKGSGLIFVHLAKVFFQIIYNPLCKKIYSNNMKKTEYKGGLDFFKNYFTGFESGKKKGKKKPSTYGKSNWFGRKKN</sequence>
<dbReference type="GO" id="GO:0046579">
    <property type="term" value="P:positive regulation of Ras protein signal transduction"/>
    <property type="evidence" value="ECO:0007669"/>
    <property type="project" value="TreeGrafter"/>
</dbReference>
<feature type="compositionally biased region" description="Polar residues" evidence="1">
    <location>
        <begin position="45"/>
        <end position="57"/>
    </location>
</feature>
<proteinExistence type="predicted"/>
<name>A0AAV7Z6Q4_9EUKA</name>
<dbReference type="EMBL" id="JANTQA010000036">
    <property type="protein sequence ID" value="KAJ3435798.1"/>
    <property type="molecule type" value="Genomic_DNA"/>
</dbReference>
<dbReference type="PANTHER" id="PTHR37516">
    <property type="entry name" value="SCA1 COMPLEX SCAFFOLD PROTEIN SCAA"/>
    <property type="match status" value="1"/>
</dbReference>
<feature type="region of interest" description="Disordered" evidence="1">
    <location>
        <begin position="423"/>
        <end position="443"/>
    </location>
</feature>
<organism evidence="2 3">
    <name type="scientific">Anaeramoeba flamelloides</name>
    <dbReference type="NCBI Taxonomy" id="1746091"/>
    <lineage>
        <taxon>Eukaryota</taxon>
        <taxon>Metamonada</taxon>
        <taxon>Anaeramoebidae</taxon>
        <taxon>Anaeramoeba</taxon>
    </lineage>
</organism>
<dbReference type="GO" id="GO:0005829">
    <property type="term" value="C:cytosol"/>
    <property type="evidence" value="ECO:0007669"/>
    <property type="project" value="TreeGrafter"/>
</dbReference>
<feature type="region of interest" description="Disordered" evidence="1">
    <location>
        <begin position="45"/>
        <end position="77"/>
    </location>
</feature>
<feature type="region of interest" description="Disordered" evidence="1">
    <location>
        <begin position="144"/>
        <end position="170"/>
    </location>
</feature>
<feature type="region of interest" description="Disordered" evidence="1">
    <location>
        <begin position="1256"/>
        <end position="1279"/>
    </location>
</feature>
<dbReference type="InterPro" id="IPR037474">
    <property type="entry name" value="ScaA"/>
</dbReference>
<dbReference type="InterPro" id="IPR016024">
    <property type="entry name" value="ARM-type_fold"/>
</dbReference>
<reference evidence="2" key="1">
    <citation type="submission" date="2022-08" db="EMBL/GenBank/DDBJ databases">
        <title>Novel sulphate-reducing endosymbionts in the free-living metamonad Anaeramoeba.</title>
        <authorList>
            <person name="Jerlstrom-Hultqvist J."/>
            <person name="Cepicka I."/>
            <person name="Gallot-Lavallee L."/>
            <person name="Salas-Leiva D."/>
            <person name="Curtis B.A."/>
            <person name="Zahonova K."/>
            <person name="Pipaliya S."/>
            <person name="Dacks J."/>
            <person name="Roger A.J."/>
        </authorList>
    </citation>
    <scope>NUCLEOTIDE SEQUENCE</scope>
    <source>
        <strain evidence="2">Busselton2</strain>
    </source>
</reference>
<dbReference type="GO" id="GO:0005886">
    <property type="term" value="C:plasma membrane"/>
    <property type="evidence" value="ECO:0007669"/>
    <property type="project" value="TreeGrafter"/>
</dbReference>
<dbReference type="PANTHER" id="PTHR37516:SF1">
    <property type="entry name" value="SCA1 COMPLEX SCAFFOLD PROTEIN SCAA"/>
    <property type="match status" value="1"/>
</dbReference>
<dbReference type="Proteomes" id="UP001146793">
    <property type="component" value="Unassembled WGS sequence"/>
</dbReference>
<evidence type="ECO:0000313" key="3">
    <source>
        <dbReference type="Proteomes" id="UP001146793"/>
    </source>
</evidence>
<dbReference type="SUPFAM" id="SSF48371">
    <property type="entry name" value="ARM repeat"/>
    <property type="match status" value="1"/>
</dbReference>
<dbReference type="AlphaFoldDB" id="A0AAV7Z6Q4"/>
<comment type="caution">
    <text evidence="2">The sequence shown here is derived from an EMBL/GenBank/DDBJ whole genome shotgun (WGS) entry which is preliminary data.</text>
</comment>
<evidence type="ECO:0000313" key="2">
    <source>
        <dbReference type="EMBL" id="KAJ3435798.1"/>
    </source>
</evidence>
<gene>
    <name evidence="2" type="ORF">M0812_17837</name>
</gene>
<protein>
    <submittedName>
        <fullName evidence="2">Sca1 complex scaffold protein scaa</fullName>
    </submittedName>
</protein>
<evidence type="ECO:0000256" key="1">
    <source>
        <dbReference type="SAM" id="MobiDB-lite"/>
    </source>
</evidence>
<accession>A0AAV7Z6Q4</accession>
<dbReference type="GO" id="GO:1904515">
    <property type="term" value="P:positive regulation of TORC2 signaling"/>
    <property type="evidence" value="ECO:0007669"/>
    <property type="project" value="TreeGrafter"/>
</dbReference>